<dbReference type="PANTHER" id="PTHR40980:SF4">
    <property type="entry name" value="TONB-DEPENDENT RECEPTOR-LIKE BETA-BARREL DOMAIN-CONTAINING PROTEIN"/>
    <property type="match status" value="1"/>
</dbReference>
<evidence type="ECO:0000256" key="1">
    <source>
        <dbReference type="ARBA" id="ARBA00004442"/>
    </source>
</evidence>
<keyword evidence="5" id="KW-0732">Signal</keyword>
<evidence type="ECO:0000256" key="2">
    <source>
        <dbReference type="ARBA" id="ARBA00023136"/>
    </source>
</evidence>
<reference evidence="8 9" key="1">
    <citation type="submission" date="2023-11" db="EMBL/GenBank/DDBJ databases">
        <title>MicrobeMod: A computational toolkit for identifying prokaryotic methylation and restriction-modification with nanopore sequencing.</title>
        <authorList>
            <person name="Crits-Christoph A."/>
            <person name="Kang S.C."/>
            <person name="Lee H."/>
            <person name="Ostrov N."/>
        </authorList>
    </citation>
    <scope>NUCLEOTIDE SEQUENCE [LARGE SCALE GENOMIC DNA]</scope>
    <source>
        <strain evidence="8 9">ATCC 14820</strain>
    </source>
</reference>
<dbReference type="Pfam" id="PF00593">
    <property type="entry name" value="TonB_dep_Rec_b-barrel"/>
    <property type="match status" value="1"/>
</dbReference>
<dbReference type="InterPro" id="IPR012910">
    <property type="entry name" value="Plug_dom"/>
</dbReference>
<keyword evidence="4" id="KW-0798">TonB box</keyword>
<dbReference type="Pfam" id="PF07715">
    <property type="entry name" value="Plug"/>
    <property type="match status" value="1"/>
</dbReference>
<feature type="domain" description="TonB-dependent receptor plug" evidence="7">
    <location>
        <begin position="54"/>
        <end position="153"/>
    </location>
</feature>
<evidence type="ECO:0000256" key="4">
    <source>
        <dbReference type="RuleBase" id="RU003357"/>
    </source>
</evidence>
<name>A0ABU4PQ78_9SPHN</name>
<dbReference type="SUPFAM" id="SSF56935">
    <property type="entry name" value="Porins"/>
    <property type="match status" value="1"/>
</dbReference>
<feature type="chain" id="PRO_5046158249" evidence="5">
    <location>
        <begin position="24"/>
        <end position="857"/>
    </location>
</feature>
<evidence type="ECO:0000256" key="5">
    <source>
        <dbReference type="SAM" id="SignalP"/>
    </source>
</evidence>
<dbReference type="InterPro" id="IPR000531">
    <property type="entry name" value="Beta-barrel_TonB"/>
</dbReference>
<keyword evidence="3" id="KW-0998">Cell outer membrane</keyword>
<keyword evidence="8" id="KW-0675">Receptor</keyword>
<comment type="similarity">
    <text evidence="4">Belongs to the TonB-dependent receptor family.</text>
</comment>
<keyword evidence="9" id="KW-1185">Reference proteome</keyword>
<dbReference type="PANTHER" id="PTHR40980">
    <property type="entry name" value="PLUG DOMAIN-CONTAINING PROTEIN"/>
    <property type="match status" value="1"/>
</dbReference>
<protein>
    <submittedName>
        <fullName evidence="8">TonB-dependent receptor</fullName>
    </submittedName>
</protein>
<accession>A0ABU4PQ78</accession>
<proteinExistence type="inferred from homology"/>
<evidence type="ECO:0000259" key="7">
    <source>
        <dbReference type="Pfam" id="PF07715"/>
    </source>
</evidence>
<comment type="caution">
    <text evidence="8">The sequence shown here is derived from an EMBL/GenBank/DDBJ whole genome shotgun (WGS) entry which is preliminary data.</text>
</comment>
<organism evidence="8 9">
    <name type="scientific">Sphingomonas echinoides</name>
    <dbReference type="NCBI Taxonomy" id="59803"/>
    <lineage>
        <taxon>Bacteria</taxon>
        <taxon>Pseudomonadati</taxon>
        <taxon>Pseudomonadota</taxon>
        <taxon>Alphaproteobacteria</taxon>
        <taxon>Sphingomonadales</taxon>
        <taxon>Sphingomonadaceae</taxon>
        <taxon>Sphingomonas</taxon>
    </lineage>
</organism>
<dbReference type="InterPro" id="IPR010104">
    <property type="entry name" value="TonB_rcpt_bac"/>
</dbReference>
<dbReference type="NCBIfam" id="TIGR01782">
    <property type="entry name" value="TonB-Xanth-Caul"/>
    <property type="match status" value="1"/>
</dbReference>
<feature type="signal peptide" evidence="5">
    <location>
        <begin position="1"/>
        <end position="23"/>
    </location>
</feature>
<evidence type="ECO:0000256" key="3">
    <source>
        <dbReference type="ARBA" id="ARBA00023237"/>
    </source>
</evidence>
<dbReference type="Gene3D" id="2.40.170.20">
    <property type="entry name" value="TonB-dependent receptor, beta-barrel domain"/>
    <property type="match status" value="1"/>
</dbReference>
<evidence type="ECO:0000313" key="9">
    <source>
        <dbReference type="Proteomes" id="UP001279660"/>
    </source>
</evidence>
<evidence type="ECO:0000259" key="6">
    <source>
        <dbReference type="Pfam" id="PF00593"/>
    </source>
</evidence>
<sequence>MKIRSMALVSTMLACSATSGALAAERAKSSDAASAQQDIVVTAPRAQDKAREKQQSAPNIVNVQSAEAIDKYPDFNAAESLSRIPGISLSSDTGEGRFVNIRGIDGNLNGATYGGVVLLNTNPGGTVFGSGRAVEFDTIPTGAIDGIIVTKTGLPNHDAEGLGGSIELTPRSAARLTKPFVDGAVGYGYEPAHDHGGPLNLDLAVGGRFGGGSKPFSFVVTGSYREDRRGFDDIEADYVDDSGLTAASGTPFTALQIDKALSDIQLRRYNYNRRRFGYGGEFAYTPNDDHQYYIRAAIAGYTESVLKNRLTYDKLDGSALRVDPANPAGYATTTALTIKSTDEEETHRNQVFVVGGRDTFGDLTLDYHGAYSRATFKVGRNFGATYTGPKNVPFTYDNITNAEFPALAVTNGTNVNDPSLYKLTKLSNAQERAVDKEWSGAINATLTTNWIGNGDHLTFGGQVRLRDKIDTPAAQSFKLPTSGLPLLGSAITTFYDNRYTNGPQVDPAAIQATAGQSTTTGFADNLTGFFAAEENIYAGYAMYTTTLGKFGALAGVRVENTQATYSSYAFDQNAVNLGLRVRNRTYTNVFPTVQLRYDFTPHFVVRSTYSTGIGRPGFSQVAKPITIDRDNNILTTGNPDLQPTTGNSFDLSLEYYLPHSGILSLGFFDKEFDNYVVSRTRNGTDTVNFPGVSVVKFVTYQNVPSAYARGIEAAYDQRFAFLPTPFDGFGVGANVTYVDSQIELRTGEKRPLPATSKWTWNVAAYYEAHGVQVRLAAQYVGSNLFGIGDTAAGDVFQSPRTTLDLTSSLEILKGIRLYFNVKNLTNAPLRIYERDSSRPIQREFYDETYEGGVKFKL</sequence>
<comment type="subcellular location">
    <subcellularLocation>
        <location evidence="1 4">Cell outer membrane</location>
    </subcellularLocation>
</comment>
<dbReference type="Proteomes" id="UP001279660">
    <property type="component" value="Unassembled WGS sequence"/>
</dbReference>
<dbReference type="InterPro" id="IPR037066">
    <property type="entry name" value="Plug_dom_sf"/>
</dbReference>
<keyword evidence="2 4" id="KW-0472">Membrane</keyword>
<dbReference type="InterPro" id="IPR036942">
    <property type="entry name" value="Beta-barrel_TonB_sf"/>
</dbReference>
<evidence type="ECO:0000313" key="8">
    <source>
        <dbReference type="EMBL" id="MDX5986301.1"/>
    </source>
</evidence>
<dbReference type="Gene3D" id="2.170.130.10">
    <property type="entry name" value="TonB-dependent receptor, plug domain"/>
    <property type="match status" value="1"/>
</dbReference>
<dbReference type="PROSITE" id="PS51257">
    <property type="entry name" value="PROKAR_LIPOPROTEIN"/>
    <property type="match status" value="1"/>
</dbReference>
<gene>
    <name evidence="8" type="ORF">SIL82_18740</name>
</gene>
<dbReference type="EMBL" id="JAWXXV010000001">
    <property type="protein sequence ID" value="MDX5986301.1"/>
    <property type="molecule type" value="Genomic_DNA"/>
</dbReference>
<dbReference type="RefSeq" id="WP_029622839.1">
    <property type="nucleotide sequence ID" value="NZ_JAWXXV010000001.1"/>
</dbReference>
<feature type="domain" description="TonB-dependent receptor-like beta-barrel" evidence="6">
    <location>
        <begin position="370"/>
        <end position="824"/>
    </location>
</feature>